<organism evidence="1 2">
    <name type="scientific">Prunus armeniaca</name>
    <name type="common">Apricot</name>
    <name type="synonym">Armeniaca vulgaris</name>
    <dbReference type="NCBI Taxonomy" id="36596"/>
    <lineage>
        <taxon>Eukaryota</taxon>
        <taxon>Viridiplantae</taxon>
        <taxon>Streptophyta</taxon>
        <taxon>Embryophyta</taxon>
        <taxon>Tracheophyta</taxon>
        <taxon>Spermatophyta</taxon>
        <taxon>Magnoliopsida</taxon>
        <taxon>eudicotyledons</taxon>
        <taxon>Gunneridae</taxon>
        <taxon>Pentapetalae</taxon>
        <taxon>rosids</taxon>
        <taxon>fabids</taxon>
        <taxon>Rosales</taxon>
        <taxon>Rosaceae</taxon>
        <taxon>Amygdaloideae</taxon>
        <taxon>Amygdaleae</taxon>
        <taxon>Prunus</taxon>
    </lineage>
</organism>
<dbReference type="Proteomes" id="UP000507222">
    <property type="component" value="Unassembled WGS sequence"/>
</dbReference>
<accession>A0A6J5VQT7</accession>
<reference evidence="1 2" key="1">
    <citation type="submission" date="2020-05" db="EMBL/GenBank/DDBJ databases">
        <authorList>
            <person name="Campoy J."/>
            <person name="Schneeberger K."/>
            <person name="Spophaly S."/>
        </authorList>
    </citation>
    <scope>NUCLEOTIDE SEQUENCE [LARGE SCALE GENOMIC DNA]</scope>
    <source>
        <strain evidence="1">PruArmRojPasFocal</strain>
    </source>
</reference>
<evidence type="ECO:0000313" key="1">
    <source>
        <dbReference type="EMBL" id="CAB4289685.1"/>
    </source>
</evidence>
<name>A0A6J5VQT7_PRUAR</name>
<proteinExistence type="predicted"/>
<sequence>MTATTVANAATSVANTTISSASVTSVTAAATVASTRLGLIYGDVTAVEVLVVYAFDHVTYGLLVVESDEPEAPGPLGLTVVDDLRFDDLTERRKGLYNASLSVEERVNLMDQDPSPPLEL</sequence>
<dbReference type="AlphaFoldDB" id="A0A6J5VQT7"/>
<dbReference type="EMBL" id="CAEKDK010000008">
    <property type="protein sequence ID" value="CAB4289685.1"/>
    <property type="molecule type" value="Genomic_DNA"/>
</dbReference>
<gene>
    <name evidence="1" type="ORF">CURHAP_LOCUS49063</name>
</gene>
<evidence type="ECO:0000313" key="2">
    <source>
        <dbReference type="Proteomes" id="UP000507222"/>
    </source>
</evidence>
<protein>
    <submittedName>
        <fullName evidence="1">Uncharacterized protein</fullName>
    </submittedName>
</protein>